<name>A0A3M7QKJ1_BRAPC</name>
<accession>A0A3M7QKJ1</accession>
<evidence type="ECO:0000313" key="2">
    <source>
        <dbReference type="Proteomes" id="UP000276133"/>
    </source>
</evidence>
<organism evidence="1 2">
    <name type="scientific">Brachionus plicatilis</name>
    <name type="common">Marine rotifer</name>
    <name type="synonym">Brachionus muelleri</name>
    <dbReference type="NCBI Taxonomy" id="10195"/>
    <lineage>
        <taxon>Eukaryota</taxon>
        <taxon>Metazoa</taxon>
        <taxon>Spiralia</taxon>
        <taxon>Gnathifera</taxon>
        <taxon>Rotifera</taxon>
        <taxon>Eurotatoria</taxon>
        <taxon>Monogononta</taxon>
        <taxon>Pseudotrocha</taxon>
        <taxon>Ploima</taxon>
        <taxon>Brachionidae</taxon>
        <taxon>Brachionus</taxon>
    </lineage>
</organism>
<gene>
    <name evidence="1" type="ORF">BpHYR1_020259</name>
</gene>
<comment type="caution">
    <text evidence="1">The sequence shown here is derived from an EMBL/GenBank/DDBJ whole genome shotgun (WGS) entry which is preliminary data.</text>
</comment>
<dbReference type="Proteomes" id="UP000276133">
    <property type="component" value="Unassembled WGS sequence"/>
</dbReference>
<protein>
    <submittedName>
        <fullName evidence="1">Uncharacterized protein</fullName>
    </submittedName>
</protein>
<keyword evidence="2" id="KW-1185">Reference proteome</keyword>
<sequence length="84" mass="9641">MFAATILDSALARKISMDKNFVSILTNAPETKTLIQNYLKSTLKMHLKSIYIFIHLAPILTMQQNISISYQKKKVKVDKAFEDH</sequence>
<evidence type="ECO:0000313" key="1">
    <source>
        <dbReference type="EMBL" id="RNA11478.1"/>
    </source>
</evidence>
<dbReference type="AlphaFoldDB" id="A0A3M7QKJ1"/>
<reference evidence="1 2" key="1">
    <citation type="journal article" date="2018" name="Sci. Rep.">
        <title>Genomic signatures of local adaptation to the degree of environmental predictability in rotifers.</title>
        <authorList>
            <person name="Franch-Gras L."/>
            <person name="Hahn C."/>
            <person name="Garcia-Roger E.M."/>
            <person name="Carmona M.J."/>
            <person name="Serra M."/>
            <person name="Gomez A."/>
        </authorList>
    </citation>
    <scope>NUCLEOTIDE SEQUENCE [LARGE SCALE GENOMIC DNA]</scope>
    <source>
        <strain evidence="1">HYR1</strain>
    </source>
</reference>
<proteinExistence type="predicted"/>
<dbReference type="EMBL" id="REGN01005946">
    <property type="protein sequence ID" value="RNA11478.1"/>
    <property type="molecule type" value="Genomic_DNA"/>
</dbReference>